<name>A0A2S7I1K1_9FLAO</name>
<keyword evidence="1" id="KW-0472">Membrane</keyword>
<evidence type="ECO:0000313" key="2">
    <source>
        <dbReference type="EMBL" id="PPZ90471.1"/>
    </source>
</evidence>
<keyword evidence="1" id="KW-1133">Transmembrane helix</keyword>
<gene>
    <name evidence="2" type="ORF">C3729_13115</name>
</gene>
<comment type="caution">
    <text evidence="2">The sequence shown here is derived from an EMBL/GenBank/DDBJ whole genome shotgun (WGS) entry which is preliminary data.</text>
</comment>
<protein>
    <submittedName>
        <fullName evidence="2">Uncharacterized protein</fullName>
    </submittedName>
</protein>
<feature type="transmembrane region" description="Helical" evidence="1">
    <location>
        <begin position="5"/>
        <end position="21"/>
    </location>
</feature>
<proteinExistence type="predicted"/>
<organism evidence="2 3">
    <name type="scientific">Cloacibacterium normanense</name>
    <dbReference type="NCBI Taxonomy" id="237258"/>
    <lineage>
        <taxon>Bacteria</taxon>
        <taxon>Pseudomonadati</taxon>
        <taxon>Bacteroidota</taxon>
        <taxon>Flavobacteriia</taxon>
        <taxon>Flavobacteriales</taxon>
        <taxon>Weeksellaceae</taxon>
    </lineage>
</organism>
<evidence type="ECO:0000256" key="1">
    <source>
        <dbReference type="SAM" id="Phobius"/>
    </source>
</evidence>
<dbReference type="EMBL" id="PTPZ01000015">
    <property type="protein sequence ID" value="PPZ90471.1"/>
    <property type="molecule type" value="Genomic_DNA"/>
</dbReference>
<sequence length="203" mass="24565">MKKTYLIILILLVSGSFYIIWQNLKMNNEEYEIYNFVVNKFIKPNIVEAKNDKALQNLEEFSDDFYKIDTLNLYKNNYKYSIKDSLYKISFSHPFYQQQIGKFEWETIPYRFANSSILDLKRMKIKSNYEKIIFKESNYKIRNFVGYYKLSRVVFLKNNEALVEIIKKYAGTDGGLYWLKKSNGKWEVKKRILIDYRIRNESF</sequence>
<dbReference type="Proteomes" id="UP000238565">
    <property type="component" value="Unassembled WGS sequence"/>
</dbReference>
<dbReference type="AlphaFoldDB" id="A0A2S7I1K1"/>
<evidence type="ECO:0000313" key="3">
    <source>
        <dbReference type="Proteomes" id="UP000238565"/>
    </source>
</evidence>
<keyword evidence="1" id="KW-0812">Transmembrane</keyword>
<reference evidence="2 3" key="1">
    <citation type="submission" date="2018-02" db="EMBL/GenBank/DDBJ databases">
        <title>Draft genome sequence of bacterial isolates from marine environment.</title>
        <authorList>
            <person name="Singh S.K."/>
            <person name="Hill R."/>
            <person name="Major S."/>
            <person name="Cai H."/>
            <person name="Li Y."/>
        </authorList>
    </citation>
    <scope>NUCLEOTIDE SEQUENCE [LARGE SCALE GENOMIC DNA]</scope>
    <source>
        <strain evidence="2 3">IMET F</strain>
    </source>
</reference>
<dbReference type="RefSeq" id="WP_104794568.1">
    <property type="nucleotide sequence ID" value="NZ_PTPZ01000015.1"/>
</dbReference>
<accession>A0A2S7I1K1</accession>